<keyword evidence="3" id="KW-0479">Metal-binding</keyword>
<dbReference type="Proteomes" id="UP001595839">
    <property type="component" value="Unassembled WGS sequence"/>
</dbReference>
<evidence type="ECO:0000256" key="1">
    <source>
        <dbReference type="ARBA" id="ARBA00001947"/>
    </source>
</evidence>
<evidence type="ECO:0000256" key="2">
    <source>
        <dbReference type="ARBA" id="ARBA00006676"/>
    </source>
</evidence>
<accession>A0ABV9AYE1</accession>
<dbReference type="Gene3D" id="3.20.20.140">
    <property type="entry name" value="Metal-dependent hydrolases"/>
    <property type="match status" value="1"/>
</dbReference>
<dbReference type="PANTHER" id="PTHR43114:SF6">
    <property type="entry name" value="ADENINE DEAMINASE"/>
    <property type="match status" value="1"/>
</dbReference>
<sequence>MPSSGDPNTTDEFPPMAREEERVVLARRLPKAELHMHHVGSLAPSELARLHRQTTGVGLSRVEADAAYDLRSLGKFFDDLDKAVRLWGDEALVTEGVLRMIAGAYDRGVRHLELLCTPDLHRDEIGMEPDVLLRAVGEAFRVAGDELGLTGGIIIELHRFGGPRAALDLVEQTAALREKGVPILGYGNDGDHHTVPFEALAPAYERARAEGYRLTGHADVIEDVAAALDLGLDRIDHGWMGVDDPDVLRRLRATRTPMTFTPTAYALGGLVSRTGYVDAWRILDDSGVPLLLGTDDPELFHTDLAQDYALMANAVQWSNEQLGAAAKRSLEHAWFLDGDGAEVRAHWFAEIDALVADPRSPHRGRPTGC</sequence>
<comment type="caution">
    <text evidence="7">The sequence shown here is derived from an EMBL/GenBank/DDBJ whole genome shotgun (WGS) entry which is preliminary data.</text>
</comment>
<dbReference type="Pfam" id="PF00962">
    <property type="entry name" value="A_deaminase"/>
    <property type="match status" value="1"/>
</dbReference>
<dbReference type="InterPro" id="IPR001365">
    <property type="entry name" value="A_deaminase_dom"/>
</dbReference>
<keyword evidence="5" id="KW-0862">Zinc</keyword>
<dbReference type="SUPFAM" id="SSF51556">
    <property type="entry name" value="Metallo-dependent hydrolases"/>
    <property type="match status" value="1"/>
</dbReference>
<name>A0ABV9AYE1_9ACTN</name>
<evidence type="ECO:0000256" key="3">
    <source>
        <dbReference type="ARBA" id="ARBA00022723"/>
    </source>
</evidence>
<comment type="cofactor">
    <cofactor evidence="1">
        <name>Zn(2+)</name>
        <dbReference type="ChEBI" id="CHEBI:29105"/>
    </cofactor>
</comment>
<comment type="similarity">
    <text evidence="2">Belongs to the metallo-dependent hydrolases superfamily. Adenosine and AMP deaminases family.</text>
</comment>
<feature type="domain" description="Adenosine deaminase" evidence="6">
    <location>
        <begin position="30"/>
        <end position="335"/>
    </location>
</feature>
<dbReference type="PANTHER" id="PTHR43114">
    <property type="entry name" value="ADENINE DEAMINASE"/>
    <property type="match status" value="1"/>
</dbReference>
<evidence type="ECO:0000259" key="6">
    <source>
        <dbReference type="Pfam" id="PF00962"/>
    </source>
</evidence>
<dbReference type="RefSeq" id="WP_381182511.1">
    <property type="nucleotide sequence ID" value="NZ_JBHSFK010000030.1"/>
</dbReference>
<keyword evidence="4" id="KW-0378">Hydrolase</keyword>
<evidence type="ECO:0000313" key="7">
    <source>
        <dbReference type="EMBL" id="MFC4504955.1"/>
    </source>
</evidence>
<gene>
    <name evidence="7" type="ORF">ACFPIH_36585</name>
</gene>
<organism evidence="7 8">
    <name type="scientific">Streptomyces vulcanius</name>
    <dbReference type="NCBI Taxonomy" id="1441876"/>
    <lineage>
        <taxon>Bacteria</taxon>
        <taxon>Bacillati</taxon>
        <taxon>Actinomycetota</taxon>
        <taxon>Actinomycetes</taxon>
        <taxon>Kitasatosporales</taxon>
        <taxon>Streptomycetaceae</taxon>
        <taxon>Streptomyces</taxon>
    </lineage>
</organism>
<keyword evidence="8" id="KW-1185">Reference proteome</keyword>
<reference evidence="8" key="1">
    <citation type="journal article" date="2019" name="Int. J. Syst. Evol. Microbiol.">
        <title>The Global Catalogue of Microorganisms (GCM) 10K type strain sequencing project: providing services to taxonomists for standard genome sequencing and annotation.</title>
        <authorList>
            <consortium name="The Broad Institute Genomics Platform"/>
            <consortium name="The Broad Institute Genome Sequencing Center for Infectious Disease"/>
            <person name="Wu L."/>
            <person name="Ma J."/>
        </authorList>
    </citation>
    <scope>NUCLEOTIDE SEQUENCE [LARGE SCALE GENOMIC DNA]</scope>
    <source>
        <strain evidence="8">CGMCC 4.7177</strain>
    </source>
</reference>
<dbReference type="InterPro" id="IPR032466">
    <property type="entry name" value="Metal_Hydrolase"/>
</dbReference>
<protein>
    <submittedName>
        <fullName evidence="7">Adenosine deaminase</fullName>
    </submittedName>
</protein>
<evidence type="ECO:0000313" key="8">
    <source>
        <dbReference type="Proteomes" id="UP001595839"/>
    </source>
</evidence>
<proteinExistence type="inferred from homology"/>
<dbReference type="InterPro" id="IPR006330">
    <property type="entry name" value="Ado/ade_deaminase"/>
</dbReference>
<evidence type="ECO:0000256" key="4">
    <source>
        <dbReference type="ARBA" id="ARBA00022801"/>
    </source>
</evidence>
<dbReference type="EMBL" id="JBHSFK010000030">
    <property type="protein sequence ID" value="MFC4504955.1"/>
    <property type="molecule type" value="Genomic_DNA"/>
</dbReference>
<evidence type="ECO:0000256" key="5">
    <source>
        <dbReference type="ARBA" id="ARBA00022833"/>
    </source>
</evidence>